<keyword evidence="4" id="KW-1185">Reference proteome</keyword>
<feature type="signal peptide" evidence="1">
    <location>
        <begin position="1"/>
        <end position="21"/>
    </location>
</feature>
<proteinExistence type="predicted"/>
<dbReference type="GO" id="GO:0022857">
    <property type="term" value="F:transmembrane transporter activity"/>
    <property type="evidence" value="ECO:0007669"/>
    <property type="project" value="InterPro"/>
</dbReference>
<sequence>MRRSLIIILCLVFLVSCKSNNDEENIADGIDIRIGCTTYPSSYAQAILLSEIVTREGYTSKIIMNDTDTMWDNLSKGKTDVLLSGWIPTIDTKRRAKLESVIKDLGTNCRNLSNGIYVPDYTLIGFLSELNNYEKEFEKTIYVCKESDVTASETKYMLERYNVDYKIKQVNYEDLDELIKNSIEKKEWIAVALWTPNGMINRFNLRQLRDTKNIYTNNIDTHTIVSNAYDNEEILNILDNYFLRTGELNELINNLNANSQQKKTVNFFLDNNLQILNRALDVQ</sequence>
<protein>
    <submittedName>
        <fullName evidence="3">Glycine/betaine ABC transporter</fullName>
    </submittedName>
</protein>
<dbReference type="InterPro" id="IPR007210">
    <property type="entry name" value="ABC_Gly_betaine_transp_sub-bd"/>
</dbReference>
<evidence type="ECO:0000313" key="3">
    <source>
        <dbReference type="EMBL" id="GKX30433.1"/>
    </source>
</evidence>
<feature type="domain" description="ABC-type glycine betaine transport system substrate-binding" evidence="2">
    <location>
        <begin position="31"/>
        <end position="265"/>
    </location>
</feature>
<dbReference type="PROSITE" id="PS51257">
    <property type="entry name" value="PROKAR_LIPOPROTEIN"/>
    <property type="match status" value="1"/>
</dbReference>
<keyword evidence="1" id="KW-0732">Signal</keyword>
<dbReference type="Proteomes" id="UP001144256">
    <property type="component" value="Unassembled WGS sequence"/>
</dbReference>
<dbReference type="SUPFAM" id="SSF53850">
    <property type="entry name" value="Periplasmic binding protein-like II"/>
    <property type="match status" value="1"/>
</dbReference>
<comment type="caution">
    <text evidence="3">The sequence shown here is derived from an EMBL/GenBank/DDBJ whole genome shotgun (WGS) entry which is preliminary data.</text>
</comment>
<evidence type="ECO:0000313" key="4">
    <source>
        <dbReference type="Proteomes" id="UP001144256"/>
    </source>
</evidence>
<dbReference type="GO" id="GO:0043190">
    <property type="term" value="C:ATP-binding cassette (ABC) transporter complex"/>
    <property type="evidence" value="ECO:0007669"/>
    <property type="project" value="InterPro"/>
</dbReference>
<feature type="chain" id="PRO_5040851379" evidence="1">
    <location>
        <begin position="22"/>
        <end position="283"/>
    </location>
</feature>
<dbReference type="Gene3D" id="3.40.190.100">
    <property type="entry name" value="Glycine betaine-binding periplasmic protein, domain 2"/>
    <property type="match status" value="1"/>
</dbReference>
<accession>A0A9W5YFV3</accession>
<evidence type="ECO:0000259" key="2">
    <source>
        <dbReference type="Pfam" id="PF04069"/>
    </source>
</evidence>
<organism evidence="3 4">
    <name type="scientific">Vallitalea longa</name>
    <dbReference type="NCBI Taxonomy" id="2936439"/>
    <lineage>
        <taxon>Bacteria</taxon>
        <taxon>Bacillati</taxon>
        <taxon>Bacillota</taxon>
        <taxon>Clostridia</taxon>
        <taxon>Lachnospirales</taxon>
        <taxon>Vallitaleaceae</taxon>
        <taxon>Vallitalea</taxon>
    </lineage>
</organism>
<dbReference type="Gene3D" id="3.40.190.10">
    <property type="entry name" value="Periplasmic binding protein-like II"/>
    <property type="match status" value="1"/>
</dbReference>
<dbReference type="RefSeq" id="WP_281816598.1">
    <property type="nucleotide sequence ID" value="NZ_BRLB01000009.1"/>
</dbReference>
<dbReference type="EMBL" id="BRLB01000009">
    <property type="protein sequence ID" value="GKX30433.1"/>
    <property type="molecule type" value="Genomic_DNA"/>
</dbReference>
<evidence type="ECO:0000256" key="1">
    <source>
        <dbReference type="SAM" id="SignalP"/>
    </source>
</evidence>
<gene>
    <name evidence="3" type="ORF">SH1V18_29130</name>
</gene>
<dbReference type="AlphaFoldDB" id="A0A9W5YFV3"/>
<dbReference type="Pfam" id="PF04069">
    <property type="entry name" value="OpuAC"/>
    <property type="match status" value="1"/>
</dbReference>
<name>A0A9W5YFV3_9FIRM</name>
<reference evidence="3" key="1">
    <citation type="submission" date="2022-06" db="EMBL/GenBank/DDBJ databases">
        <title>Vallitalea longa sp. nov., an anaerobic bacterium isolated from marine sediment.</title>
        <authorList>
            <person name="Hirano S."/>
            <person name="Terahara T."/>
            <person name="Mori K."/>
            <person name="Hamada M."/>
            <person name="Matsumoto R."/>
            <person name="Kobayashi T."/>
        </authorList>
    </citation>
    <scope>NUCLEOTIDE SEQUENCE</scope>
    <source>
        <strain evidence="3">SH18-1</strain>
    </source>
</reference>